<dbReference type="Proteomes" id="UP000292884">
    <property type="component" value="Unassembled WGS sequence"/>
</dbReference>
<name>A0A4R0MP47_9SPHI</name>
<dbReference type="PANTHER" id="PTHR42812">
    <property type="entry name" value="BETA-XYLOSIDASE"/>
    <property type="match status" value="1"/>
</dbReference>
<evidence type="ECO:0000313" key="10">
    <source>
        <dbReference type="Proteomes" id="UP000292884"/>
    </source>
</evidence>
<dbReference type="InterPro" id="IPR051795">
    <property type="entry name" value="Glycosyl_Hydrlase_43"/>
</dbReference>
<dbReference type="GO" id="GO:0004553">
    <property type="term" value="F:hydrolase activity, hydrolyzing O-glycosyl compounds"/>
    <property type="evidence" value="ECO:0007669"/>
    <property type="project" value="InterPro"/>
</dbReference>
<dbReference type="InterPro" id="IPR023296">
    <property type="entry name" value="Glyco_hydro_beta-prop_sf"/>
</dbReference>
<feature type="site" description="Important for catalytic activity, responsible for pKa modulation of the active site Glu and correct orientation of both the proton donor and substrate" evidence="5">
    <location>
        <position position="144"/>
    </location>
</feature>
<protein>
    <submittedName>
        <fullName evidence="9">Glycosyl hydrolase 43 family protein</fullName>
    </submittedName>
</protein>
<comment type="similarity">
    <text evidence="1 6">Belongs to the glycosyl hydrolase 43 family.</text>
</comment>
<dbReference type="EMBL" id="SJSK01000005">
    <property type="protein sequence ID" value="TCC88609.1"/>
    <property type="molecule type" value="Genomic_DNA"/>
</dbReference>
<gene>
    <name evidence="9" type="ORF">EZ428_18390</name>
</gene>
<evidence type="ECO:0000256" key="5">
    <source>
        <dbReference type="PIRSR" id="PIRSR606710-2"/>
    </source>
</evidence>
<evidence type="ECO:0000256" key="3">
    <source>
        <dbReference type="ARBA" id="ARBA00023295"/>
    </source>
</evidence>
<evidence type="ECO:0000256" key="1">
    <source>
        <dbReference type="ARBA" id="ARBA00009865"/>
    </source>
</evidence>
<dbReference type="Pfam" id="PF04616">
    <property type="entry name" value="Glyco_hydro_43"/>
    <property type="match status" value="1"/>
</dbReference>
<dbReference type="SUPFAM" id="SSF49899">
    <property type="entry name" value="Concanavalin A-like lectins/glucanases"/>
    <property type="match status" value="1"/>
</dbReference>
<dbReference type="InterPro" id="IPR013320">
    <property type="entry name" value="ConA-like_dom_sf"/>
</dbReference>
<dbReference type="AlphaFoldDB" id="A0A4R0MP47"/>
<evidence type="ECO:0000256" key="6">
    <source>
        <dbReference type="RuleBase" id="RU361187"/>
    </source>
</evidence>
<dbReference type="GO" id="GO:0005975">
    <property type="term" value="P:carbohydrate metabolic process"/>
    <property type="evidence" value="ECO:0007669"/>
    <property type="project" value="InterPro"/>
</dbReference>
<dbReference type="PANTHER" id="PTHR42812:SF12">
    <property type="entry name" value="BETA-XYLOSIDASE-RELATED"/>
    <property type="match status" value="1"/>
</dbReference>
<dbReference type="Gene3D" id="2.60.120.200">
    <property type="match status" value="1"/>
</dbReference>
<dbReference type="RefSeq" id="WP_131554663.1">
    <property type="nucleotide sequence ID" value="NZ_SJSK01000005.1"/>
</dbReference>
<keyword evidence="10" id="KW-1185">Reference proteome</keyword>
<feature type="active site" description="Proton acceptor" evidence="4">
    <location>
        <position position="38"/>
    </location>
</feature>
<dbReference type="OrthoDB" id="9801455at2"/>
<comment type="caution">
    <text evidence="9">The sequence shown here is derived from an EMBL/GenBank/DDBJ whole genome shotgun (WGS) entry which is preliminary data.</text>
</comment>
<organism evidence="9 10">
    <name type="scientific">Pedobacter frigiditerrae</name>
    <dbReference type="NCBI Taxonomy" id="2530452"/>
    <lineage>
        <taxon>Bacteria</taxon>
        <taxon>Pseudomonadati</taxon>
        <taxon>Bacteroidota</taxon>
        <taxon>Sphingobacteriia</taxon>
        <taxon>Sphingobacteriales</taxon>
        <taxon>Sphingobacteriaceae</taxon>
        <taxon>Pedobacter</taxon>
    </lineage>
</organism>
<evidence type="ECO:0000313" key="9">
    <source>
        <dbReference type="EMBL" id="TCC88609.1"/>
    </source>
</evidence>
<dbReference type="InterPro" id="IPR041542">
    <property type="entry name" value="GH43_C2"/>
</dbReference>
<evidence type="ECO:0000256" key="4">
    <source>
        <dbReference type="PIRSR" id="PIRSR606710-1"/>
    </source>
</evidence>
<feature type="active site" description="Proton donor" evidence="4">
    <location>
        <position position="197"/>
    </location>
</feature>
<proteinExistence type="inferred from homology"/>
<keyword evidence="2 6" id="KW-0378">Hydrolase</keyword>
<keyword evidence="7" id="KW-0732">Signal</keyword>
<dbReference type="InterPro" id="IPR006710">
    <property type="entry name" value="Glyco_hydro_43"/>
</dbReference>
<dbReference type="SUPFAM" id="SSF75005">
    <property type="entry name" value="Arabinanase/levansucrase/invertase"/>
    <property type="match status" value="1"/>
</dbReference>
<feature type="chain" id="PRO_5020536222" evidence="7">
    <location>
        <begin position="21"/>
        <end position="524"/>
    </location>
</feature>
<evidence type="ECO:0000256" key="7">
    <source>
        <dbReference type="SAM" id="SignalP"/>
    </source>
</evidence>
<reference evidence="9 10" key="1">
    <citation type="submission" date="2019-02" db="EMBL/GenBank/DDBJ databases">
        <title>Pedobacter sp. RP-1-13 sp. nov., isolated from Arctic soil.</title>
        <authorList>
            <person name="Dahal R.H."/>
        </authorList>
    </citation>
    <scope>NUCLEOTIDE SEQUENCE [LARGE SCALE GENOMIC DNA]</scope>
    <source>
        <strain evidence="9 10">RP-1-13</strain>
    </source>
</reference>
<feature type="signal peptide" evidence="7">
    <location>
        <begin position="1"/>
        <end position="20"/>
    </location>
</feature>
<accession>A0A4R0MP47</accession>
<feature type="domain" description="Beta-xylosidase C-terminal Concanavalin A-like" evidence="8">
    <location>
        <begin position="326"/>
        <end position="522"/>
    </location>
</feature>
<dbReference type="Pfam" id="PF17851">
    <property type="entry name" value="GH43_C2"/>
    <property type="match status" value="1"/>
</dbReference>
<sequence>MKIKLFLTLIFVLLLTISKAQDENGMYTNPILFADYSDPDVIRVKDDYYMVASSFTAFPGIPILHSKDLVNWKIINHVYQKLPFSWYNKPKHGKGAWAPSIRYHKGMFYVYVCSPDEGLFMARTADPARPWELFHVADIAQWEDPCPFWDEDGNAYLAHSKLAGGLAVIHKMSTEGTKLLDNGVIVYQNKVENPTLEGLKLMKRNGYYYIFAPAGGVSTGWQTVLRSKNIYGPYESKKVLDQGDTDINGPHQGGFVDTQTGEWWFIHFQDRDAFGRIAHLQPGKWLTNDWPVIGMDDDGDGCGSPVKTFKKPNVGKTYPVTKPQTSDDFNSAKLGLQWQWQANSNPSWYSLSAKPGSIRLFAANSPTELGNLWYAGNLLLQKVSAPEQTFTTKLFFNPSDESEMAGITVFGQYYTFLCLRQIKSQLRLSLVESGFKADGFVPKELFGVAIKQNQVWLKGHIYADQTCSYSYSLNGKDFTEIPQRLKITKGRWVGAKIGIACVNPNLAPVKMGFADFDFFEVEDK</sequence>
<dbReference type="CDD" id="cd09001">
    <property type="entry name" value="GH43_FsAxh1-like"/>
    <property type="match status" value="1"/>
</dbReference>
<evidence type="ECO:0000259" key="8">
    <source>
        <dbReference type="Pfam" id="PF17851"/>
    </source>
</evidence>
<evidence type="ECO:0000256" key="2">
    <source>
        <dbReference type="ARBA" id="ARBA00022801"/>
    </source>
</evidence>
<keyword evidence="3 6" id="KW-0326">Glycosidase</keyword>
<dbReference type="Gene3D" id="2.115.10.20">
    <property type="entry name" value="Glycosyl hydrolase domain, family 43"/>
    <property type="match status" value="1"/>
</dbReference>